<dbReference type="STRING" id="589865.DaAHT2_0148"/>
<dbReference type="EMBL" id="CP001940">
    <property type="protein sequence ID" value="ADH84859.1"/>
    <property type="molecule type" value="Genomic_DNA"/>
</dbReference>
<reference evidence="4" key="1">
    <citation type="submission" date="2010-02" db="EMBL/GenBank/DDBJ databases">
        <title>Complete sequence of Desulfurivibrio alkaliphilus AHT2.</title>
        <authorList>
            <consortium name="US DOE Joint Genome Institute"/>
            <person name="Pitluck S."/>
            <person name="Chertkov O."/>
            <person name="Detter J.C."/>
            <person name="Han C."/>
            <person name="Tapia R."/>
            <person name="Larimer F."/>
            <person name="Land M."/>
            <person name="Hauser L."/>
            <person name="Kyrpides N."/>
            <person name="Mikhailova N."/>
            <person name="Sorokin D.Y."/>
            <person name="Muyzer G."/>
            <person name="Woyke T."/>
        </authorList>
    </citation>
    <scope>NUCLEOTIDE SEQUENCE [LARGE SCALE GENOMIC DNA]</scope>
    <source>
        <strain evidence="4">DSM 19089 / UNIQEM U267 / AHT2</strain>
    </source>
</reference>
<dbReference type="AlphaFoldDB" id="D6Z5X7"/>
<dbReference type="OrthoDB" id="9776795at2"/>
<dbReference type="Proteomes" id="UP000001508">
    <property type="component" value="Chromosome"/>
</dbReference>
<dbReference type="Gene3D" id="3.40.250.10">
    <property type="entry name" value="Rhodanese-like domain"/>
    <property type="match status" value="1"/>
</dbReference>
<evidence type="ECO:0000313" key="3">
    <source>
        <dbReference type="EMBL" id="ADH84859.1"/>
    </source>
</evidence>
<feature type="domain" description="Rhodanese" evidence="2">
    <location>
        <begin position="63"/>
        <end position="153"/>
    </location>
</feature>
<dbReference type="InterPro" id="IPR001763">
    <property type="entry name" value="Rhodanese-like_dom"/>
</dbReference>
<dbReference type="PROSITE" id="PS50206">
    <property type="entry name" value="RHODANESE_3"/>
    <property type="match status" value="1"/>
</dbReference>
<dbReference type="HOGENOM" id="CLU_089574_11_1_7"/>
<protein>
    <submittedName>
        <fullName evidence="3">Rhodanese domain protein</fullName>
    </submittedName>
</protein>
<dbReference type="KEGG" id="dak:DaAHT2_0148"/>
<name>D6Z5X7_DESAT</name>
<dbReference type="eggNOG" id="COG0607">
    <property type="taxonomic scope" value="Bacteria"/>
</dbReference>
<dbReference type="PROSITE" id="PS00380">
    <property type="entry name" value="RHODANESE_1"/>
    <property type="match status" value="1"/>
</dbReference>
<sequence length="170" mass="18640">MKSVKLTIMAMAMAMFWGLLTLVPGAMAAEVSVAKLHAVMSDAPAQGFWQIRADELHEWIKQERTDFVVVDVRPNPAEFAAGHIPGAIQIPVQGILSPESLAKLPKDKKLILICVTGQTQNLPVVPLRALGYDAYTMSFGYSAWIHDYHGAHTMQQAIENAAPGKFPLFK</sequence>
<dbReference type="PANTHER" id="PTHR43031:SF1">
    <property type="entry name" value="PYRIDINE NUCLEOTIDE-DISULPHIDE OXIDOREDUCTASE"/>
    <property type="match status" value="1"/>
</dbReference>
<keyword evidence="4" id="KW-1185">Reference proteome</keyword>
<dbReference type="InterPro" id="IPR001307">
    <property type="entry name" value="Thiosulphate_STrfase_CS"/>
</dbReference>
<dbReference type="InterPro" id="IPR036873">
    <property type="entry name" value="Rhodanese-like_dom_sf"/>
</dbReference>
<keyword evidence="1" id="KW-0732">Signal</keyword>
<dbReference type="Pfam" id="PF00581">
    <property type="entry name" value="Rhodanese"/>
    <property type="match status" value="1"/>
</dbReference>
<organism evidence="3 4">
    <name type="scientific">Desulfurivibrio alkaliphilus (strain DSM 19089 / UNIQEM U267 / AHT2)</name>
    <dbReference type="NCBI Taxonomy" id="589865"/>
    <lineage>
        <taxon>Bacteria</taxon>
        <taxon>Pseudomonadati</taxon>
        <taxon>Thermodesulfobacteriota</taxon>
        <taxon>Desulfobulbia</taxon>
        <taxon>Desulfobulbales</taxon>
        <taxon>Desulfobulbaceae</taxon>
        <taxon>Desulfurivibrio</taxon>
    </lineage>
</organism>
<dbReference type="SUPFAM" id="SSF52821">
    <property type="entry name" value="Rhodanese/Cell cycle control phosphatase"/>
    <property type="match status" value="1"/>
</dbReference>
<proteinExistence type="predicted"/>
<dbReference type="GO" id="GO:0004792">
    <property type="term" value="F:thiosulfate-cyanide sulfurtransferase activity"/>
    <property type="evidence" value="ECO:0007669"/>
    <property type="project" value="InterPro"/>
</dbReference>
<dbReference type="SMART" id="SM00450">
    <property type="entry name" value="RHOD"/>
    <property type="match status" value="1"/>
</dbReference>
<dbReference type="RefSeq" id="WP_013162390.1">
    <property type="nucleotide sequence ID" value="NC_014216.1"/>
</dbReference>
<accession>D6Z5X7</accession>
<evidence type="ECO:0000259" key="2">
    <source>
        <dbReference type="PROSITE" id="PS50206"/>
    </source>
</evidence>
<dbReference type="CDD" id="cd00158">
    <property type="entry name" value="RHOD"/>
    <property type="match status" value="1"/>
</dbReference>
<gene>
    <name evidence="3" type="ordered locus">DaAHT2_0148</name>
</gene>
<evidence type="ECO:0000256" key="1">
    <source>
        <dbReference type="SAM" id="SignalP"/>
    </source>
</evidence>
<evidence type="ECO:0000313" key="4">
    <source>
        <dbReference type="Proteomes" id="UP000001508"/>
    </source>
</evidence>
<dbReference type="InParanoid" id="D6Z5X7"/>
<feature type="signal peptide" evidence="1">
    <location>
        <begin position="1"/>
        <end position="28"/>
    </location>
</feature>
<dbReference type="InterPro" id="IPR050229">
    <property type="entry name" value="GlpE_sulfurtransferase"/>
</dbReference>
<feature type="chain" id="PRO_5003091339" evidence="1">
    <location>
        <begin position="29"/>
        <end position="170"/>
    </location>
</feature>
<dbReference type="PANTHER" id="PTHR43031">
    <property type="entry name" value="FAD-DEPENDENT OXIDOREDUCTASE"/>
    <property type="match status" value="1"/>
</dbReference>